<protein>
    <submittedName>
        <fullName evidence="2">VOC family protein</fullName>
    </submittedName>
</protein>
<dbReference type="InterPro" id="IPR037523">
    <property type="entry name" value="VOC_core"/>
</dbReference>
<name>A0A931G2A5_9ACTN</name>
<accession>A0A931G2A5</accession>
<keyword evidence="3" id="KW-1185">Reference proteome</keyword>
<dbReference type="Gene3D" id="3.30.720.110">
    <property type="match status" value="1"/>
</dbReference>
<dbReference type="EMBL" id="JADQTO010000046">
    <property type="protein sequence ID" value="MBG0568828.1"/>
    <property type="molecule type" value="Genomic_DNA"/>
</dbReference>
<gene>
    <name evidence="2" type="ORF">I4J89_46190</name>
</gene>
<comment type="caution">
    <text evidence="2">The sequence shown here is derived from an EMBL/GenBank/DDBJ whole genome shotgun (WGS) entry which is preliminary data.</text>
</comment>
<reference evidence="2" key="1">
    <citation type="submission" date="2020-11" db="EMBL/GenBank/DDBJ databases">
        <title>Isolation and identification of active actinomycetes.</title>
        <authorList>
            <person name="Sun X."/>
        </authorList>
    </citation>
    <scope>NUCLEOTIDE SEQUENCE</scope>
    <source>
        <strain evidence="2">NEAU-A11</strain>
    </source>
</reference>
<dbReference type="PANTHER" id="PTHR34109:SF1">
    <property type="entry name" value="VOC DOMAIN-CONTAINING PROTEIN"/>
    <property type="match status" value="1"/>
</dbReference>
<sequence length="157" mass="17830">MNVVPDGYHTVTPWIISRGNTAQVIDFLVSVFDATDLGRMEVNGVIGHAEVRIGDSVVMLFDKPEWPPTPAFLRLYVADDAEVLRRAVELGARVVTEPTELFWGDRVSRFQDPYGNLWWIHQRVAELSEEEMTARLADPRLAANMEYVQSADFRPNL</sequence>
<dbReference type="InterPro" id="IPR004360">
    <property type="entry name" value="Glyas_Fos-R_dOase_dom"/>
</dbReference>
<dbReference type="PANTHER" id="PTHR34109">
    <property type="entry name" value="BNAUNNG04460D PROTEIN-RELATED"/>
    <property type="match status" value="1"/>
</dbReference>
<dbReference type="RefSeq" id="WP_196420597.1">
    <property type="nucleotide sequence ID" value="NZ_JADQTO010000046.1"/>
</dbReference>
<organism evidence="2 3">
    <name type="scientific">Actinoplanes aureus</name>
    <dbReference type="NCBI Taxonomy" id="2792083"/>
    <lineage>
        <taxon>Bacteria</taxon>
        <taxon>Bacillati</taxon>
        <taxon>Actinomycetota</taxon>
        <taxon>Actinomycetes</taxon>
        <taxon>Micromonosporales</taxon>
        <taxon>Micromonosporaceae</taxon>
        <taxon>Actinoplanes</taxon>
    </lineage>
</organism>
<dbReference type="SUPFAM" id="SSF54593">
    <property type="entry name" value="Glyoxalase/Bleomycin resistance protein/Dihydroxybiphenyl dioxygenase"/>
    <property type="match status" value="1"/>
</dbReference>
<dbReference type="Proteomes" id="UP000598146">
    <property type="component" value="Unassembled WGS sequence"/>
</dbReference>
<proteinExistence type="predicted"/>
<dbReference type="Pfam" id="PF00903">
    <property type="entry name" value="Glyoxalase"/>
    <property type="match status" value="1"/>
</dbReference>
<dbReference type="CDD" id="cd07246">
    <property type="entry name" value="VOC_like"/>
    <property type="match status" value="1"/>
</dbReference>
<evidence type="ECO:0000259" key="1">
    <source>
        <dbReference type="PROSITE" id="PS51819"/>
    </source>
</evidence>
<feature type="domain" description="VOC" evidence="1">
    <location>
        <begin position="7"/>
        <end position="123"/>
    </location>
</feature>
<dbReference type="PROSITE" id="PS51819">
    <property type="entry name" value="VOC"/>
    <property type="match status" value="1"/>
</dbReference>
<dbReference type="Gene3D" id="3.30.720.120">
    <property type="match status" value="1"/>
</dbReference>
<evidence type="ECO:0000313" key="3">
    <source>
        <dbReference type="Proteomes" id="UP000598146"/>
    </source>
</evidence>
<dbReference type="InterPro" id="IPR029068">
    <property type="entry name" value="Glyas_Bleomycin-R_OHBP_Dase"/>
</dbReference>
<dbReference type="AlphaFoldDB" id="A0A931G2A5"/>
<evidence type="ECO:0000313" key="2">
    <source>
        <dbReference type="EMBL" id="MBG0568828.1"/>
    </source>
</evidence>